<evidence type="ECO:0000259" key="2">
    <source>
        <dbReference type="PROSITE" id="PS50943"/>
    </source>
</evidence>
<dbReference type="Pfam" id="PF01381">
    <property type="entry name" value="HTH_3"/>
    <property type="match status" value="1"/>
</dbReference>
<dbReference type="SUPFAM" id="SSF47413">
    <property type="entry name" value="lambda repressor-like DNA-binding domains"/>
    <property type="match status" value="1"/>
</dbReference>
<dbReference type="EMBL" id="NOZR01000001">
    <property type="protein sequence ID" value="OYN82964.1"/>
    <property type="molecule type" value="Genomic_DNA"/>
</dbReference>
<proteinExistence type="predicted"/>
<dbReference type="OrthoDB" id="4752614at2"/>
<dbReference type="Gene3D" id="1.10.260.40">
    <property type="entry name" value="lambda repressor-like DNA-binding domains"/>
    <property type="match status" value="1"/>
</dbReference>
<comment type="caution">
    <text evidence="3">The sequence shown here is derived from an EMBL/GenBank/DDBJ whole genome shotgun (WGS) entry which is preliminary data.</text>
</comment>
<sequence length="174" mass="19424">MSDSEPVVDWLGRGLGQSIKRATKAAGSSYVKVSERTRELGVPIHRTALGKIEKGERDVTVRELVAIAAALDTSPLALLFPDALADVEIFPGVTKQGVEILGEWADDHKTRTALELFDNEEALRLQMLWLRKNELYGFDDKAEKARHMVELLEAEHQRLLDAYKNATEDRSPDA</sequence>
<name>A0A255DUR1_9MYCO</name>
<keyword evidence="4" id="KW-1185">Reference proteome</keyword>
<gene>
    <name evidence="3" type="ORF">CG716_01845</name>
</gene>
<reference evidence="3 4" key="1">
    <citation type="submission" date="2017-07" db="EMBL/GenBank/DDBJ databases">
        <title>The new phylogeny of genus Mycobacterium.</title>
        <authorList>
            <person name="Tortoli E."/>
            <person name="Trovato A."/>
            <person name="Cirillo D.M."/>
        </authorList>
    </citation>
    <scope>NUCLEOTIDE SEQUENCE [LARGE SCALE GENOMIC DNA]</scope>
    <source>
        <strain evidence="3 4">ATCC 33027</strain>
    </source>
</reference>
<dbReference type="CDD" id="cd00093">
    <property type="entry name" value="HTH_XRE"/>
    <property type="match status" value="1"/>
</dbReference>
<dbReference type="InterPro" id="IPR001387">
    <property type="entry name" value="Cro/C1-type_HTH"/>
</dbReference>
<dbReference type="AlphaFoldDB" id="A0A255DUR1"/>
<feature type="coiled-coil region" evidence="1">
    <location>
        <begin position="142"/>
        <end position="169"/>
    </location>
</feature>
<accession>A0A255DUR1</accession>
<dbReference type="GO" id="GO:0003677">
    <property type="term" value="F:DNA binding"/>
    <property type="evidence" value="ECO:0007669"/>
    <property type="project" value="InterPro"/>
</dbReference>
<evidence type="ECO:0000313" key="3">
    <source>
        <dbReference type="EMBL" id="OYN82964.1"/>
    </source>
</evidence>
<organism evidence="3 4">
    <name type="scientific">Mycolicibacterium sphagni</name>
    <dbReference type="NCBI Taxonomy" id="1786"/>
    <lineage>
        <taxon>Bacteria</taxon>
        <taxon>Bacillati</taxon>
        <taxon>Actinomycetota</taxon>
        <taxon>Actinomycetes</taxon>
        <taxon>Mycobacteriales</taxon>
        <taxon>Mycobacteriaceae</taxon>
        <taxon>Mycolicibacterium</taxon>
    </lineage>
</organism>
<dbReference type="RefSeq" id="WP_094475818.1">
    <property type="nucleotide sequence ID" value="NZ_NOZR01000001.1"/>
</dbReference>
<feature type="domain" description="HTH cro/C1-type" evidence="2">
    <location>
        <begin position="44"/>
        <end position="78"/>
    </location>
</feature>
<evidence type="ECO:0000256" key="1">
    <source>
        <dbReference type="SAM" id="Coils"/>
    </source>
</evidence>
<keyword evidence="1" id="KW-0175">Coiled coil</keyword>
<dbReference type="Proteomes" id="UP000216063">
    <property type="component" value="Unassembled WGS sequence"/>
</dbReference>
<protein>
    <recommendedName>
        <fullName evidence="2">HTH cro/C1-type domain-containing protein</fullName>
    </recommendedName>
</protein>
<dbReference type="PROSITE" id="PS50943">
    <property type="entry name" value="HTH_CROC1"/>
    <property type="match status" value="1"/>
</dbReference>
<evidence type="ECO:0000313" key="4">
    <source>
        <dbReference type="Proteomes" id="UP000216063"/>
    </source>
</evidence>
<dbReference type="InterPro" id="IPR010982">
    <property type="entry name" value="Lambda_DNA-bd_dom_sf"/>
</dbReference>